<proteinExistence type="predicted"/>
<dbReference type="KEGG" id="ssm:Spirs_1012"/>
<dbReference type="RefSeq" id="WP_013253609.1">
    <property type="nucleotide sequence ID" value="NC_014364.1"/>
</dbReference>
<evidence type="ECO:0000313" key="2">
    <source>
        <dbReference type="EMBL" id="ADK80145.1"/>
    </source>
</evidence>
<dbReference type="GO" id="GO:0016787">
    <property type="term" value="F:hydrolase activity"/>
    <property type="evidence" value="ECO:0007669"/>
    <property type="project" value="UniProtKB-KW"/>
</dbReference>
<dbReference type="Proteomes" id="UP000002318">
    <property type="component" value="Chromosome"/>
</dbReference>
<dbReference type="Gene3D" id="3.40.50.1240">
    <property type="entry name" value="Phosphoglycerate mutase-like"/>
    <property type="match status" value="1"/>
</dbReference>
<dbReference type="PANTHER" id="PTHR20935">
    <property type="entry name" value="PHOSPHOGLYCERATE MUTASE-RELATED"/>
    <property type="match status" value="1"/>
</dbReference>
<organism evidence="2 3">
    <name type="scientific">Sediminispirochaeta smaragdinae (strain DSM 11293 / JCM 15392 / SEBR 4228)</name>
    <name type="common">Spirochaeta smaragdinae</name>
    <dbReference type="NCBI Taxonomy" id="573413"/>
    <lineage>
        <taxon>Bacteria</taxon>
        <taxon>Pseudomonadati</taxon>
        <taxon>Spirochaetota</taxon>
        <taxon>Spirochaetia</taxon>
        <taxon>Spirochaetales</taxon>
        <taxon>Spirochaetaceae</taxon>
        <taxon>Sediminispirochaeta</taxon>
    </lineage>
</organism>
<keyword evidence="3" id="KW-1185">Reference proteome</keyword>
<name>E1RCR5_SEDSS</name>
<dbReference type="SMART" id="SM00855">
    <property type="entry name" value="PGAM"/>
    <property type="match status" value="1"/>
</dbReference>
<dbReference type="PANTHER" id="PTHR20935:SF1">
    <property type="entry name" value="SLL1549 PROTEIN"/>
    <property type="match status" value="1"/>
</dbReference>
<evidence type="ECO:0000256" key="1">
    <source>
        <dbReference type="ARBA" id="ARBA00022801"/>
    </source>
</evidence>
<dbReference type="STRING" id="573413.Spirs_1012"/>
<reference evidence="2 3" key="1">
    <citation type="journal article" date="2010" name="Stand. Genomic Sci.">
        <title>Complete genome sequence of Spirochaeta smaragdinae type strain (SEBR 4228).</title>
        <authorList>
            <person name="Mavromatis K."/>
            <person name="Yasawong M."/>
            <person name="Chertkov O."/>
            <person name="Lapidus A."/>
            <person name="Lucas S."/>
            <person name="Nolan M."/>
            <person name="Del Rio T.G."/>
            <person name="Tice H."/>
            <person name="Cheng J.F."/>
            <person name="Pitluck S."/>
            <person name="Liolios K."/>
            <person name="Ivanova N."/>
            <person name="Tapia R."/>
            <person name="Han C."/>
            <person name="Bruce D."/>
            <person name="Goodwin L."/>
            <person name="Pati A."/>
            <person name="Chen A."/>
            <person name="Palaniappan K."/>
            <person name="Land M."/>
            <person name="Hauser L."/>
            <person name="Chang Y.J."/>
            <person name="Jeffries C.D."/>
            <person name="Detter J.C."/>
            <person name="Rohde M."/>
            <person name="Brambilla E."/>
            <person name="Spring S."/>
            <person name="Goker M."/>
            <person name="Sikorski J."/>
            <person name="Woyke T."/>
            <person name="Bristow J."/>
            <person name="Eisen J.A."/>
            <person name="Markowitz V."/>
            <person name="Hugenholtz P."/>
            <person name="Klenk H.P."/>
            <person name="Kyrpides N.C."/>
        </authorList>
    </citation>
    <scope>NUCLEOTIDE SEQUENCE [LARGE SCALE GENOMIC DNA]</scope>
    <source>
        <strain evidence="3">DSM 11293 / JCM 15392 / SEBR 4228</strain>
    </source>
</reference>
<dbReference type="InterPro" id="IPR013078">
    <property type="entry name" value="His_Pase_superF_clade-1"/>
</dbReference>
<dbReference type="Pfam" id="PF00300">
    <property type="entry name" value="His_Phos_1"/>
    <property type="match status" value="1"/>
</dbReference>
<dbReference type="EMBL" id="CP002116">
    <property type="protein sequence ID" value="ADK80145.1"/>
    <property type="molecule type" value="Genomic_DNA"/>
</dbReference>
<evidence type="ECO:0000313" key="3">
    <source>
        <dbReference type="Proteomes" id="UP000002318"/>
    </source>
</evidence>
<dbReference type="eggNOG" id="COG2062">
    <property type="taxonomic scope" value="Bacteria"/>
</dbReference>
<sequence length="164" mass="17838">MKRLYLMRHAKPEHGDGKRDFDRELTHQGRIDAEAMAARLIELSPLPGQIFCSEAARALETARIMAAALPKCPTPVPLAGLYTGTADDYLNLIAGKASAPAVIVVAHNPAMEQLAAFFENSNTGMSAGDIVWFDFPIDQWESLNAGLRPLSGGRLHRDSARKAK</sequence>
<dbReference type="HOGENOM" id="CLU_084603_2_0_12"/>
<dbReference type="InterPro" id="IPR029033">
    <property type="entry name" value="His_PPase_superfam"/>
</dbReference>
<dbReference type="OrthoDB" id="9810154at2"/>
<protein>
    <submittedName>
        <fullName evidence="2">Phosphohistidine phosphatase, SixA</fullName>
    </submittedName>
</protein>
<dbReference type="InterPro" id="IPR051021">
    <property type="entry name" value="Mito_Ser/Thr_phosphatase"/>
</dbReference>
<accession>E1RCR5</accession>
<keyword evidence="1" id="KW-0378">Hydrolase</keyword>
<dbReference type="CDD" id="cd07067">
    <property type="entry name" value="HP_PGM_like"/>
    <property type="match status" value="1"/>
</dbReference>
<dbReference type="AlphaFoldDB" id="E1RCR5"/>
<dbReference type="SUPFAM" id="SSF53254">
    <property type="entry name" value="Phosphoglycerate mutase-like"/>
    <property type="match status" value="1"/>
</dbReference>
<gene>
    <name evidence="2" type="ordered locus">Spirs_1012</name>
</gene>